<proteinExistence type="predicted"/>
<dbReference type="InterPro" id="IPR048020">
    <property type="entry name" value="Transpos_IS3"/>
</dbReference>
<name>A0AAE9X5M2_PORGN</name>
<dbReference type="EMBL" id="CP116613">
    <property type="protein sequence ID" value="WCF98781.1"/>
    <property type="molecule type" value="Genomic_DNA"/>
</dbReference>
<dbReference type="Proteomes" id="UP001179540">
    <property type="component" value="Chromosome"/>
</dbReference>
<accession>A0AAE9X5M2</accession>
<reference evidence="2" key="1">
    <citation type="submission" date="2023-01" db="EMBL/GenBank/DDBJ databases">
        <title>Phages are important unrecognized players in the ecology of the oral pathogen Porphyromonas gingivalis.</title>
        <authorList>
            <person name="Matrishin C.B."/>
            <person name="Kauffman K.M."/>
        </authorList>
    </citation>
    <scope>NUCLEOTIDE SEQUENCE</scope>
    <source>
        <strain evidence="2">HG1691old</strain>
    </source>
</reference>
<dbReference type="GO" id="GO:0003676">
    <property type="term" value="F:nucleic acid binding"/>
    <property type="evidence" value="ECO:0007669"/>
    <property type="project" value="InterPro"/>
</dbReference>
<feature type="domain" description="Integrase catalytic" evidence="1">
    <location>
        <begin position="255"/>
        <end position="421"/>
    </location>
</feature>
<dbReference type="InterPro" id="IPR050900">
    <property type="entry name" value="Transposase_IS3/IS150/IS904"/>
</dbReference>
<dbReference type="Pfam" id="PF13683">
    <property type="entry name" value="rve_3"/>
    <property type="match status" value="1"/>
</dbReference>
<organism evidence="2 3">
    <name type="scientific">Porphyromonas gingivalis</name>
    <name type="common">Bacteroides gingivalis</name>
    <dbReference type="NCBI Taxonomy" id="837"/>
    <lineage>
        <taxon>Bacteria</taxon>
        <taxon>Pseudomonadati</taxon>
        <taxon>Bacteroidota</taxon>
        <taxon>Bacteroidia</taxon>
        <taxon>Bacteroidales</taxon>
        <taxon>Porphyromonadaceae</taxon>
        <taxon>Porphyromonas</taxon>
    </lineage>
</organism>
<dbReference type="PROSITE" id="PS50994">
    <property type="entry name" value="INTEGRASE"/>
    <property type="match status" value="1"/>
</dbReference>
<dbReference type="AlphaFoldDB" id="A0AAE9X5M2"/>
<dbReference type="InterPro" id="IPR009057">
    <property type="entry name" value="Homeodomain-like_sf"/>
</dbReference>
<protein>
    <submittedName>
        <fullName evidence="2">IS3 family transposase</fullName>
    </submittedName>
</protein>
<dbReference type="PANTHER" id="PTHR46889:SF5">
    <property type="entry name" value="INTEGRASE PROTEIN"/>
    <property type="match status" value="1"/>
</dbReference>
<dbReference type="SUPFAM" id="SSF53098">
    <property type="entry name" value="Ribonuclease H-like"/>
    <property type="match status" value="1"/>
</dbReference>
<dbReference type="RefSeq" id="WP_271912473.1">
    <property type="nucleotide sequence ID" value="NZ_CP116613.1"/>
</dbReference>
<gene>
    <name evidence="2" type="ORF">NY149_09815</name>
</gene>
<dbReference type="Gene3D" id="3.30.420.10">
    <property type="entry name" value="Ribonuclease H-like superfamily/Ribonuclease H"/>
    <property type="match status" value="1"/>
</dbReference>
<dbReference type="GO" id="GO:0015074">
    <property type="term" value="P:DNA integration"/>
    <property type="evidence" value="ECO:0007669"/>
    <property type="project" value="InterPro"/>
</dbReference>
<dbReference type="InterPro" id="IPR036397">
    <property type="entry name" value="RNaseH_sf"/>
</dbReference>
<evidence type="ECO:0000259" key="1">
    <source>
        <dbReference type="PROSITE" id="PS50994"/>
    </source>
</evidence>
<dbReference type="PANTHER" id="PTHR46889">
    <property type="entry name" value="TRANSPOSASE INSF FOR INSERTION SEQUENCE IS3B-RELATED"/>
    <property type="match status" value="1"/>
</dbReference>
<evidence type="ECO:0000313" key="2">
    <source>
        <dbReference type="EMBL" id="WCF98781.1"/>
    </source>
</evidence>
<dbReference type="InterPro" id="IPR012337">
    <property type="entry name" value="RNaseH-like_sf"/>
</dbReference>
<dbReference type="InterPro" id="IPR001584">
    <property type="entry name" value="Integrase_cat-core"/>
</dbReference>
<sequence length="457" mass="53077">MQPVSIMGKHLNNFERLSILEDYLSGSDSKVAIEQKYGLSHGLIRSWLSKFGLEDKVHPVPMKVSQSPQSELPLNEKEELEQLRKENRVLKSRLKREELGHQAYKLLVELAEETYGIQIPKKLRSQVVHRLSEPEPRYPIARLCELLGFSRQAFYKRHLNDLARHEEDVLCSSIIQYCWHLRQAEHLPQAGFRELMVLCQQYFGPKFTLGRDRFCALLRRHGMMLRKRSVRPRTTNSEHRLYKYEDLLNTEPKFVPQRPGELLVADITYVAYQDGFAYLSLLTDAYSRCIVGYCLHPTLEVEGCLNALHQAFAFYDQHQIDTSNMIHHSDRGIQYASKSYTDLLHGRGCRISMTQTGDPLHNALAERMNNTLKNSWHISSSKQSFDQALLSVDQAVRMYNEARPHQALGAKTPMQVITPESENPLLARIEHWPEIAPELYRRMNVRQRANFARVNRN</sequence>
<dbReference type="NCBIfam" id="NF033516">
    <property type="entry name" value="transpos_IS3"/>
    <property type="match status" value="1"/>
</dbReference>
<dbReference type="SUPFAM" id="SSF46689">
    <property type="entry name" value="Homeodomain-like"/>
    <property type="match status" value="1"/>
</dbReference>
<evidence type="ECO:0000313" key="3">
    <source>
        <dbReference type="Proteomes" id="UP001179540"/>
    </source>
</evidence>